<dbReference type="AlphaFoldDB" id="A0A0V1G7V0"/>
<organism evidence="2 3">
    <name type="scientific">Trichinella pseudospiralis</name>
    <name type="common">Parasitic roundworm</name>
    <dbReference type="NCBI Taxonomy" id="6337"/>
    <lineage>
        <taxon>Eukaryota</taxon>
        <taxon>Metazoa</taxon>
        <taxon>Ecdysozoa</taxon>
        <taxon>Nematoda</taxon>
        <taxon>Enoplea</taxon>
        <taxon>Dorylaimia</taxon>
        <taxon>Trichinellida</taxon>
        <taxon>Trichinellidae</taxon>
        <taxon>Trichinella</taxon>
    </lineage>
</organism>
<accession>A0A0V1G7V0</accession>
<keyword evidence="1" id="KW-0472">Membrane</keyword>
<evidence type="ECO:0000313" key="3">
    <source>
        <dbReference type="Proteomes" id="UP000054826"/>
    </source>
</evidence>
<evidence type="ECO:0000313" key="2">
    <source>
        <dbReference type="EMBL" id="KRY94197.1"/>
    </source>
</evidence>
<comment type="caution">
    <text evidence="2">The sequence shown here is derived from an EMBL/GenBank/DDBJ whole genome shotgun (WGS) entry which is preliminary data.</text>
</comment>
<dbReference type="Proteomes" id="UP000054826">
    <property type="component" value="Unassembled WGS sequence"/>
</dbReference>
<evidence type="ECO:0000256" key="1">
    <source>
        <dbReference type="SAM" id="Phobius"/>
    </source>
</evidence>
<dbReference type="EMBL" id="JYDV01006038">
    <property type="protein sequence ID" value="KRY94197.1"/>
    <property type="molecule type" value="Genomic_DNA"/>
</dbReference>
<protein>
    <submittedName>
        <fullName evidence="2">Uncharacterized protein</fullName>
    </submittedName>
</protein>
<sequence length="31" mass="3747">MPLNQLCLEQKFFLSIFEIIPIYFIFSLKPL</sequence>
<gene>
    <name evidence="2" type="ORF">T4C_13652</name>
</gene>
<feature type="transmembrane region" description="Helical" evidence="1">
    <location>
        <begin position="12"/>
        <end position="28"/>
    </location>
</feature>
<keyword evidence="1" id="KW-0812">Transmembrane</keyword>
<proteinExistence type="predicted"/>
<reference evidence="2 3" key="1">
    <citation type="submission" date="2015-01" db="EMBL/GenBank/DDBJ databases">
        <title>Evolution of Trichinella species and genotypes.</title>
        <authorList>
            <person name="Korhonen P.K."/>
            <person name="Edoardo P."/>
            <person name="Giuseppe L.R."/>
            <person name="Gasser R.B."/>
        </authorList>
    </citation>
    <scope>NUCLEOTIDE SEQUENCE [LARGE SCALE GENOMIC DNA]</scope>
    <source>
        <strain evidence="2">ISS176</strain>
    </source>
</reference>
<name>A0A0V1G7V0_TRIPS</name>
<keyword evidence="1" id="KW-1133">Transmembrane helix</keyword>